<gene>
    <name evidence="2" type="ORF">tinsulaeT_12880</name>
</gene>
<dbReference type="EMBL" id="BSST01000001">
    <property type="protein sequence ID" value="GLX77948.1"/>
    <property type="molecule type" value="Genomic_DNA"/>
</dbReference>
<dbReference type="Pfam" id="PF01323">
    <property type="entry name" value="DSBA"/>
    <property type="match status" value="1"/>
</dbReference>
<dbReference type="Gene3D" id="3.40.30.10">
    <property type="entry name" value="Glutaredoxin"/>
    <property type="match status" value="1"/>
</dbReference>
<dbReference type="GO" id="GO:0016853">
    <property type="term" value="F:isomerase activity"/>
    <property type="evidence" value="ECO:0007669"/>
    <property type="project" value="UniProtKB-KW"/>
</dbReference>
<evidence type="ECO:0000259" key="1">
    <source>
        <dbReference type="Pfam" id="PF01323"/>
    </source>
</evidence>
<sequence>MLRKQYLILRHYYLAKWFGYSPKVEVYLALQDPYSFMLVQVLADLAERYRVQFKLYLVYQAVPGVTIAPGLMQQWALKDANFIASQYQLTQVKAYPNAKALLTGQQLWQLSSQNIETAVNIFHQTWFDQYDSYYSTSTPVINFQVKNLHRLVAKGHYLPGALLFAGEWFLGVDRLSFFEDKLLALGLNYGKPERKYLANQLQFITAEDSPQSDGAHSDNGVIEAYISLRSPYSYLGFVKAKKMAAHYQLLLVVKPVLPLMMRGFDVSHNKQKYLYLDAYREAQQADIDFRGFVDPLGKGIIDCYQLVSYADSQGKAIDYIEQVFQAIYVDGLDVANPDVIKEVCRRLGLNYQHAMRYNEQHDWQQWVDNNQVELEKMGFWGVPCFKYRDISCWGQDRLVQIEQAIQNTVN</sequence>
<keyword evidence="3" id="KW-1185">Reference proteome</keyword>
<feature type="domain" description="DSBA-like thioredoxin" evidence="1">
    <location>
        <begin position="222"/>
        <end position="406"/>
    </location>
</feature>
<evidence type="ECO:0000313" key="3">
    <source>
        <dbReference type="Proteomes" id="UP001157186"/>
    </source>
</evidence>
<dbReference type="InterPro" id="IPR036249">
    <property type="entry name" value="Thioredoxin-like_sf"/>
</dbReference>
<reference evidence="2 3" key="1">
    <citation type="submission" date="2023-03" db="EMBL/GenBank/DDBJ databases">
        <title>Draft genome sequence of Thalassotalea insulae KCTC 62186T.</title>
        <authorList>
            <person name="Sawabe T."/>
        </authorList>
    </citation>
    <scope>NUCLEOTIDE SEQUENCE [LARGE SCALE GENOMIC DNA]</scope>
    <source>
        <strain evidence="2 3">KCTC 62186</strain>
    </source>
</reference>
<dbReference type="SUPFAM" id="SSF52833">
    <property type="entry name" value="Thioredoxin-like"/>
    <property type="match status" value="1"/>
</dbReference>
<evidence type="ECO:0000313" key="2">
    <source>
        <dbReference type="EMBL" id="GLX77948.1"/>
    </source>
</evidence>
<comment type="caution">
    <text evidence="2">The sequence shown here is derived from an EMBL/GenBank/DDBJ whole genome shotgun (WGS) entry which is preliminary data.</text>
</comment>
<dbReference type="InterPro" id="IPR001853">
    <property type="entry name" value="DSBA-like_thioredoxin_dom"/>
</dbReference>
<dbReference type="Proteomes" id="UP001157186">
    <property type="component" value="Unassembled WGS sequence"/>
</dbReference>
<dbReference type="RefSeq" id="WP_284243845.1">
    <property type="nucleotide sequence ID" value="NZ_BSST01000001.1"/>
</dbReference>
<accession>A0ABQ6GPP5</accession>
<name>A0ABQ6GPP5_9GAMM</name>
<dbReference type="InterPro" id="IPR051924">
    <property type="entry name" value="GST_Kappa/NadH"/>
</dbReference>
<proteinExistence type="predicted"/>
<dbReference type="PANTHER" id="PTHR42943">
    <property type="entry name" value="GLUTATHIONE S-TRANSFERASE KAPPA"/>
    <property type="match status" value="1"/>
</dbReference>
<keyword evidence="2" id="KW-0413">Isomerase</keyword>
<organism evidence="2 3">
    <name type="scientific">Thalassotalea insulae</name>
    <dbReference type="NCBI Taxonomy" id="2056778"/>
    <lineage>
        <taxon>Bacteria</taxon>
        <taxon>Pseudomonadati</taxon>
        <taxon>Pseudomonadota</taxon>
        <taxon>Gammaproteobacteria</taxon>
        <taxon>Alteromonadales</taxon>
        <taxon>Colwelliaceae</taxon>
        <taxon>Thalassotalea</taxon>
    </lineage>
</organism>
<dbReference type="PANTHER" id="PTHR42943:SF2">
    <property type="entry name" value="GLUTATHIONE S-TRANSFERASE KAPPA 1"/>
    <property type="match status" value="1"/>
</dbReference>
<protein>
    <submittedName>
        <fullName evidence="2">2-hydroxychromene-2-carboxylate isomerase</fullName>
    </submittedName>
</protein>